<evidence type="ECO:0000313" key="2">
    <source>
        <dbReference type="Proteomes" id="UP000187439"/>
    </source>
</evidence>
<dbReference type="Gene3D" id="1.20.1420.60">
    <property type="match status" value="1"/>
</dbReference>
<dbReference type="EMBL" id="MPTC01000010">
    <property type="protein sequence ID" value="OMD40482.1"/>
    <property type="molecule type" value="Genomic_DNA"/>
</dbReference>
<evidence type="ECO:0008006" key="3">
    <source>
        <dbReference type="Google" id="ProtNLM"/>
    </source>
</evidence>
<dbReference type="AlphaFoldDB" id="A0A1R0XZJ8"/>
<protein>
    <recommendedName>
        <fullName evidence="3">DUF4375 domain-containing protein</fullName>
    </recommendedName>
</protein>
<proteinExistence type="predicted"/>
<name>A0A1R0XZJ8_9BACL</name>
<dbReference type="OrthoDB" id="2661274at2"/>
<comment type="caution">
    <text evidence="1">The sequence shown here is derived from an EMBL/GenBank/DDBJ whole genome shotgun (WGS) entry which is preliminary data.</text>
</comment>
<dbReference type="RefSeq" id="WP_076119599.1">
    <property type="nucleotide sequence ID" value="NZ_MPTC01000010.1"/>
</dbReference>
<dbReference type="Proteomes" id="UP000187439">
    <property type="component" value="Unassembled WGS sequence"/>
</dbReference>
<organism evidence="1 2">
    <name type="scientific">Paenibacillus odorifer</name>
    <dbReference type="NCBI Taxonomy" id="189426"/>
    <lineage>
        <taxon>Bacteria</taxon>
        <taxon>Bacillati</taxon>
        <taxon>Bacillota</taxon>
        <taxon>Bacilli</taxon>
        <taxon>Bacillales</taxon>
        <taxon>Paenibacillaceae</taxon>
        <taxon>Paenibacillus</taxon>
    </lineage>
</organism>
<sequence length="175" mass="20271">MNLVTMKQKDLDTLSDERLGWACMEPTFQQIRAKSPSIKSEVISKLTDGQKALCMFRVMHDHSRNSEGEYYAWISYMQDLPGYWTGVMGGIRFFGDDPMILLLQETKAFLEERNNRLGIQWVDATITDLDRDPELLREMSGLFERFKNIAEDSHRLIGEYIRAHPGEFVQIEGSD</sequence>
<evidence type="ECO:0000313" key="1">
    <source>
        <dbReference type="EMBL" id="OMD40482.1"/>
    </source>
</evidence>
<accession>A0A1R0XZJ8</accession>
<gene>
    <name evidence="1" type="ORF">BSK52_14010</name>
</gene>
<reference evidence="1 2" key="1">
    <citation type="submission" date="2016-10" db="EMBL/GenBank/DDBJ databases">
        <title>Paenibacillus species isolates.</title>
        <authorList>
            <person name="Beno S.M."/>
        </authorList>
    </citation>
    <scope>NUCLEOTIDE SEQUENCE [LARGE SCALE GENOMIC DNA]</scope>
    <source>
        <strain evidence="1 2">FSL H7-0710</strain>
    </source>
</reference>